<dbReference type="Proteomes" id="UP001597128">
    <property type="component" value="Unassembled WGS sequence"/>
</dbReference>
<keyword evidence="1" id="KW-1133">Transmembrane helix</keyword>
<evidence type="ECO:0000313" key="3">
    <source>
        <dbReference type="Proteomes" id="UP001597128"/>
    </source>
</evidence>
<gene>
    <name evidence="2" type="ORF">ACFQ1Z_07930</name>
</gene>
<reference evidence="3" key="1">
    <citation type="journal article" date="2019" name="Int. J. Syst. Evol. Microbiol.">
        <title>The Global Catalogue of Microorganisms (GCM) 10K type strain sequencing project: providing services to taxonomists for standard genome sequencing and annotation.</title>
        <authorList>
            <consortium name="The Broad Institute Genomics Platform"/>
            <consortium name="The Broad Institute Genome Sequencing Center for Infectious Disease"/>
            <person name="Wu L."/>
            <person name="Ma J."/>
        </authorList>
    </citation>
    <scope>NUCLEOTIDE SEQUENCE [LARGE SCALE GENOMIC DNA]</scope>
    <source>
        <strain evidence="3">CCUG 58412</strain>
    </source>
</reference>
<dbReference type="RefSeq" id="WP_379056843.1">
    <property type="nucleotide sequence ID" value="NZ_JBHTKB010000001.1"/>
</dbReference>
<keyword evidence="3" id="KW-1185">Reference proteome</keyword>
<feature type="transmembrane region" description="Helical" evidence="1">
    <location>
        <begin position="54"/>
        <end position="73"/>
    </location>
</feature>
<protein>
    <submittedName>
        <fullName evidence="2">Uncharacterized protein</fullName>
    </submittedName>
</protein>
<proteinExistence type="predicted"/>
<keyword evidence="1" id="KW-0472">Membrane</keyword>
<accession>A0ABW3F4V3</accession>
<sequence length="214" mass="24539">MLLLIVKIALNNKMNKRKKIENENNQTILGLLIFFAYLIYCACIPNLVNNQIDYKVLVLIQVMISSLFFYHWYSRIDYLKVYSGPISKVYAEIDSTQFKYTQYLNLGVKTKPPFIKGFFDKQKAAKILSNRYDIICLIISLCGEALIFMTHADKVSSRKMIFKFLVNDFPFGINIIAGAGGYIFLVGFSLFSLGFVSRIIGLKDKKFNSNTEPT</sequence>
<organism evidence="2 3">
    <name type="scientific">Methylophilus luteus</name>
    <dbReference type="NCBI Taxonomy" id="640108"/>
    <lineage>
        <taxon>Bacteria</taxon>
        <taxon>Pseudomonadati</taxon>
        <taxon>Pseudomonadota</taxon>
        <taxon>Betaproteobacteria</taxon>
        <taxon>Nitrosomonadales</taxon>
        <taxon>Methylophilaceae</taxon>
        <taxon>Methylophilus</taxon>
    </lineage>
</organism>
<feature type="transmembrane region" description="Helical" evidence="1">
    <location>
        <begin position="132"/>
        <end position="151"/>
    </location>
</feature>
<evidence type="ECO:0000256" key="1">
    <source>
        <dbReference type="SAM" id="Phobius"/>
    </source>
</evidence>
<name>A0ABW3F4V3_9PROT</name>
<evidence type="ECO:0000313" key="2">
    <source>
        <dbReference type="EMBL" id="MFD0913472.1"/>
    </source>
</evidence>
<comment type="caution">
    <text evidence="2">The sequence shown here is derived from an EMBL/GenBank/DDBJ whole genome shotgun (WGS) entry which is preliminary data.</text>
</comment>
<keyword evidence="1" id="KW-0812">Transmembrane</keyword>
<dbReference type="EMBL" id="JBHTKB010000001">
    <property type="protein sequence ID" value="MFD0913472.1"/>
    <property type="molecule type" value="Genomic_DNA"/>
</dbReference>
<feature type="transmembrane region" description="Helical" evidence="1">
    <location>
        <begin position="27"/>
        <end position="48"/>
    </location>
</feature>
<feature type="transmembrane region" description="Helical" evidence="1">
    <location>
        <begin position="171"/>
        <end position="196"/>
    </location>
</feature>